<evidence type="ECO:0000313" key="4">
    <source>
        <dbReference type="EMBL" id="PCJ25065.1"/>
    </source>
</evidence>
<feature type="domain" description="M23ase beta-sheet core" evidence="3">
    <location>
        <begin position="205"/>
        <end position="300"/>
    </location>
</feature>
<dbReference type="FunFam" id="2.70.70.10:FF:000006">
    <property type="entry name" value="M23 family peptidase"/>
    <property type="match status" value="1"/>
</dbReference>
<feature type="transmembrane region" description="Helical" evidence="2">
    <location>
        <begin position="21"/>
        <end position="42"/>
    </location>
</feature>
<dbReference type="Pfam" id="PF01551">
    <property type="entry name" value="Peptidase_M23"/>
    <property type="match status" value="1"/>
</dbReference>
<dbReference type="InterPro" id="IPR016047">
    <property type="entry name" value="M23ase_b-sheet_dom"/>
</dbReference>
<keyword evidence="2" id="KW-0472">Membrane</keyword>
<dbReference type="AlphaFoldDB" id="A0A2A5B0R9"/>
<dbReference type="GO" id="GO:0004222">
    <property type="term" value="F:metalloendopeptidase activity"/>
    <property type="evidence" value="ECO:0007669"/>
    <property type="project" value="TreeGrafter"/>
</dbReference>
<dbReference type="EMBL" id="NVVJ01000020">
    <property type="protein sequence ID" value="PCJ25065.1"/>
    <property type="molecule type" value="Genomic_DNA"/>
</dbReference>
<evidence type="ECO:0000256" key="2">
    <source>
        <dbReference type="SAM" id="Phobius"/>
    </source>
</evidence>
<name>A0A2A5B0R9_9GAMM</name>
<evidence type="ECO:0000259" key="3">
    <source>
        <dbReference type="Pfam" id="PF01551"/>
    </source>
</evidence>
<sequence>MKVILVDQRHGHTKTIVLKGWLKGLLSLCLLGTPVALGYFGYQLAVSQNSGIITVESAQNWERQIKVQSEQISELKQDAEQQIEALTLRLAMLQARLVRLDAVGERITVIAGLDTGEFDFSNTVTIGGPAIGDSEAYSAAGFMDAVYQLERQLEDRQQQLEILEGLMTDRKIQSDVFIAGRPLDNGWIASRFGKRPDPFTGRLTFHGGMDFTTGKAGAEINTVAAGVITWSGPRTDYGLMVEVNHGNGFTTRYAHSEKLLVKVGDIVKKGQNIALVGSTGRSTGPHVHFEVYKNGRIVDPAAYIHRTAR</sequence>
<dbReference type="PANTHER" id="PTHR21666:SF291">
    <property type="entry name" value="STAGE II SPORULATION PROTEIN Q"/>
    <property type="match status" value="1"/>
</dbReference>
<evidence type="ECO:0000313" key="5">
    <source>
        <dbReference type="Proteomes" id="UP000218327"/>
    </source>
</evidence>
<comment type="caution">
    <text evidence="4">The sequence shown here is derived from an EMBL/GenBank/DDBJ whole genome shotgun (WGS) entry which is preliminary data.</text>
</comment>
<dbReference type="InterPro" id="IPR050570">
    <property type="entry name" value="Cell_wall_metabolism_enzyme"/>
</dbReference>
<evidence type="ECO:0000256" key="1">
    <source>
        <dbReference type="SAM" id="Coils"/>
    </source>
</evidence>
<dbReference type="Proteomes" id="UP000218327">
    <property type="component" value="Unassembled WGS sequence"/>
</dbReference>
<keyword evidence="2" id="KW-1133">Transmembrane helix</keyword>
<dbReference type="CDD" id="cd12797">
    <property type="entry name" value="M23_peptidase"/>
    <property type="match status" value="1"/>
</dbReference>
<keyword evidence="1" id="KW-0175">Coiled coil</keyword>
<dbReference type="SUPFAM" id="SSF51261">
    <property type="entry name" value="Duplicated hybrid motif"/>
    <property type="match status" value="1"/>
</dbReference>
<organism evidence="4 5">
    <name type="scientific">SAR86 cluster bacterium</name>
    <dbReference type="NCBI Taxonomy" id="2030880"/>
    <lineage>
        <taxon>Bacteria</taxon>
        <taxon>Pseudomonadati</taxon>
        <taxon>Pseudomonadota</taxon>
        <taxon>Gammaproteobacteria</taxon>
        <taxon>SAR86 cluster</taxon>
    </lineage>
</organism>
<dbReference type="InterPro" id="IPR011055">
    <property type="entry name" value="Dup_hybrid_motif"/>
</dbReference>
<feature type="coiled-coil region" evidence="1">
    <location>
        <begin position="58"/>
        <end position="103"/>
    </location>
</feature>
<gene>
    <name evidence="4" type="ORF">COA96_07940</name>
</gene>
<reference evidence="5" key="1">
    <citation type="submission" date="2017-08" db="EMBL/GenBank/DDBJ databases">
        <title>A dynamic microbial community with high functional redundancy inhabits the cold, oxic subseafloor aquifer.</title>
        <authorList>
            <person name="Tully B.J."/>
            <person name="Wheat C.G."/>
            <person name="Glazer B.T."/>
            <person name="Huber J.A."/>
        </authorList>
    </citation>
    <scope>NUCLEOTIDE SEQUENCE [LARGE SCALE GENOMIC DNA]</scope>
</reference>
<keyword evidence="2" id="KW-0812">Transmembrane</keyword>
<dbReference type="PANTHER" id="PTHR21666">
    <property type="entry name" value="PEPTIDASE-RELATED"/>
    <property type="match status" value="1"/>
</dbReference>
<proteinExistence type="predicted"/>
<accession>A0A2A5B0R9</accession>
<protein>
    <recommendedName>
        <fullName evidence="3">M23ase beta-sheet core domain-containing protein</fullName>
    </recommendedName>
</protein>
<dbReference type="Gene3D" id="2.70.70.10">
    <property type="entry name" value="Glucose Permease (Domain IIA)"/>
    <property type="match status" value="1"/>
</dbReference>